<protein>
    <recommendedName>
        <fullName evidence="3">DUF4034 domain-containing protein</fullName>
    </recommendedName>
</protein>
<name>A0ABV2YF08_9ACTN</name>
<sequence length="383" mass="42359">MTVLLWILGILALPVVAFGLYLGFVFVKTFIKHDPDAPDENAGAEAAAKLGLLPAGRLDLDRPGAADPAAEAVLQAVRRGDWEAGARFLAEAGRDWEERGRRVSILGHEAAKEDAWLLAWRAARPGDADAALVNAESMIYLAWEIRGSMQAKNTTREQFDGFHRVLAQAREACAEAQALGGDDPNPYVVEMPLAMGLGYSHKDFNDLWDQAVERAPHHLGAHQSALQYWCAKWRGSHELALSFAREAAAKGAPGQLLTLVLLEAHFEFEFAHKDLDEDEYYKRPELMKAVDAALLDLAAAAAEAGDPKARRLLPMRHMLAYMLYWQDRYEAAMEQFKLIDGHIGTAPWTYLAGKPRFAERYTAIRDFTAVRVLEAAEAHTATA</sequence>
<gene>
    <name evidence="1" type="ORF">AB0E65_07860</name>
</gene>
<dbReference type="Proteomes" id="UP001550850">
    <property type="component" value="Unassembled WGS sequence"/>
</dbReference>
<comment type="caution">
    <text evidence="1">The sequence shown here is derived from an EMBL/GenBank/DDBJ whole genome shotgun (WGS) entry which is preliminary data.</text>
</comment>
<evidence type="ECO:0000313" key="2">
    <source>
        <dbReference type="Proteomes" id="UP001550850"/>
    </source>
</evidence>
<dbReference type="EMBL" id="JBEZUR010000008">
    <property type="protein sequence ID" value="MEU3554121.1"/>
    <property type="molecule type" value="Genomic_DNA"/>
</dbReference>
<reference evidence="1 2" key="1">
    <citation type="submission" date="2024-06" db="EMBL/GenBank/DDBJ databases">
        <title>The Natural Products Discovery Center: Release of the First 8490 Sequenced Strains for Exploring Actinobacteria Biosynthetic Diversity.</title>
        <authorList>
            <person name="Kalkreuter E."/>
            <person name="Kautsar S.A."/>
            <person name="Yang D."/>
            <person name="Bader C.D."/>
            <person name="Teijaro C.N."/>
            <person name="Fluegel L."/>
            <person name="Davis C.M."/>
            <person name="Simpson J.R."/>
            <person name="Lauterbach L."/>
            <person name="Steele A.D."/>
            <person name="Gui C."/>
            <person name="Meng S."/>
            <person name="Li G."/>
            <person name="Viehrig K."/>
            <person name="Ye F."/>
            <person name="Su P."/>
            <person name="Kiefer A.F."/>
            <person name="Nichols A."/>
            <person name="Cepeda A.J."/>
            <person name="Yan W."/>
            <person name="Fan B."/>
            <person name="Jiang Y."/>
            <person name="Adhikari A."/>
            <person name="Zheng C.-J."/>
            <person name="Schuster L."/>
            <person name="Cowan T.M."/>
            <person name="Smanski M.J."/>
            <person name="Chevrette M.G."/>
            <person name="De Carvalho L.P.S."/>
            <person name="Shen B."/>
        </authorList>
    </citation>
    <scope>NUCLEOTIDE SEQUENCE [LARGE SCALE GENOMIC DNA]</scope>
    <source>
        <strain evidence="1 2">NPDC038104</strain>
    </source>
</reference>
<accession>A0ABV2YF08</accession>
<keyword evidence="2" id="KW-1185">Reference proteome</keyword>
<evidence type="ECO:0000313" key="1">
    <source>
        <dbReference type="EMBL" id="MEU3554121.1"/>
    </source>
</evidence>
<evidence type="ECO:0008006" key="3">
    <source>
        <dbReference type="Google" id="ProtNLM"/>
    </source>
</evidence>
<organism evidence="1 2">
    <name type="scientific">Streptomyces fragilis</name>
    <dbReference type="NCBI Taxonomy" id="67301"/>
    <lineage>
        <taxon>Bacteria</taxon>
        <taxon>Bacillati</taxon>
        <taxon>Actinomycetota</taxon>
        <taxon>Actinomycetes</taxon>
        <taxon>Kitasatosporales</taxon>
        <taxon>Streptomycetaceae</taxon>
        <taxon>Streptomyces</taxon>
    </lineage>
</organism>
<proteinExistence type="predicted"/>
<dbReference type="RefSeq" id="WP_108954645.1">
    <property type="nucleotide sequence ID" value="NZ_BEVZ01000004.1"/>
</dbReference>